<dbReference type="AlphaFoldDB" id="A0AA86MK86"/>
<proteinExistence type="predicted"/>
<organism evidence="1 3">
    <name type="scientific">Clostridium neonatale</name>
    <dbReference type="NCBI Taxonomy" id="137838"/>
    <lineage>
        <taxon>Bacteria</taxon>
        <taxon>Bacillati</taxon>
        <taxon>Bacillota</taxon>
        <taxon>Clostridia</taxon>
        <taxon>Eubacteriales</taxon>
        <taxon>Clostridiaceae</taxon>
        <taxon>Clostridium</taxon>
    </lineage>
</organism>
<protein>
    <submittedName>
        <fullName evidence="1">Uncharacterized protein</fullName>
    </submittedName>
</protein>
<gene>
    <name evidence="2" type="ORF">CNEO2_670004</name>
    <name evidence="1" type="ORF">CNEO_10442</name>
</gene>
<name>A0AA86MK86_9CLOT</name>
<accession>A0AA86MK86</accession>
<reference evidence="2" key="2">
    <citation type="submission" date="2022-10" db="EMBL/GenBank/DDBJ databases">
        <authorList>
            <person name="Aires J."/>
            <person name="Mesa V."/>
        </authorList>
    </citation>
    <scope>NUCLEOTIDE SEQUENCE</scope>
    <source>
        <strain evidence="2">Clostridium neonatale JD116</strain>
    </source>
</reference>
<sequence>MKNQEYSSCFPLERLEKGDKAIIRVRYLGVAREKDLKKYKDVPDGEYEAIYVGNGRLECKEYPVLSGKYNWWHGDKLGCTYGIYADEMEELKCQD</sequence>
<dbReference type="Proteomes" id="UP001189143">
    <property type="component" value="Unassembled WGS sequence"/>
</dbReference>
<dbReference type="Proteomes" id="UP000789738">
    <property type="component" value="Unassembled WGS sequence"/>
</dbReference>
<comment type="caution">
    <text evidence="1">The sequence shown here is derived from an EMBL/GenBank/DDBJ whole genome shotgun (WGS) entry which is preliminary data.</text>
</comment>
<dbReference type="RefSeq" id="WP_210887857.1">
    <property type="nucleotide sequence ID" value="NZ_CAKJVE010000001.1"/>
</dbReference>
<evidence type="ECO:0000313" key="3">
    <source>
        <dbReference type="Proteomes" id="UP000789738"/>
    </source>
</evidence>
<dbReference type="EMBL" id="CAMTCP010000267">
    <property type="protein sequence ID" value="CAI3668249.1"/>
    <property type="molecule type" value="Genomic_DNA"/>
</dbReference>
<reference evidence="1" key="1">
    <citation type="submission" date="2021-10" db="EMBL/GenBank/DDBJ databases">
        <authorList>
            <person name="Mesa V."/>
        </authorList>
    </citation>
    <scope>NUCLEOTIDE SEQUENCE</scope>
    <source>
        <strain evidence="1">CC3_PB</strain>
    </source>
</reference>
<evidence type="ECO:0000313" key="2">
    <source>
        <dbReference type="EMBL" id="CAI3668249.1"/>
    </source>
</evidence>
<evidence type="ECO:0000313" key="1">
    <source>
        <dbReference type="EMBL" id="CAG9701978.1"/>
    </source>
</evidence>
<dbReference type="EMBL" id="CAKJVE010000001">
    <property type="protein sequence ID" value="CAG9701978.1"/>
    <property type="molecule type" value="Genomic_DNA"/>
</dbReference>